<organism evidence="10">
    <name type="scientific">Folsomotoma octooculata</name>
    <dbReference type="NCBI Taxonomy" id="1334185"/>
    <lineage>
        <taxon>Eukaryota</taxon>
        <taxon>Metazoa</taxon>
        <taxon>Ecdysozoa</taxon>
        <taxon>Arthropoda</taxon>
        <taxon>Hexapoda</taxon>
        <taxon>Collembola</taxon>
        <taxon>Entomobryomorpha</taxon>
        <taxon>Isotomoidea</taxon>
        <taxon>Isotomidae</taxon>
        <taxon>Isotominae</taxon>
        <taxon>Folsomotoma</taxon>
    </lineage>
</organism>
<dbReference type="GO" id="GO:0030964">
    <property type="term" value="C:NADH dehydrogenase complex"/>
    <property type="evidence" value="ECO:0007669"/>
    <property type="project" value="TreeGrafter"/>
</dbReference>
<dbReference type="EC" id="7.1.1.2" evidence="9"/>
<dbReference type="InterPro" id="IPR000440">
    <property type="entry name" value="NADH_UbQ/plastoQ_OxRdtase_su3"/>
</dbReference>
<dbReference type="GO" id="GO:0031966">
    <property type="term" value="C:mitochondrial membrane"/>
    <property type="evidence" value="ECO:0007669"/>
    <property type="project" value="UniProtKB-SubCell"/>
</dbReference>
<evidence type="ECO:0000256" key="1">
    <source>
        <dbReference type="ARBA" id="ARBA00004370"/>
    </source>
</evidence>
<keyword evidence="4 9" id="KW-0813">Transport</keyword>
<evidence type="ECO:0000256" key="3">
    <source>
        <dbReference type="ARBA" id="ARBA00021007"/>
    </source>
</evidence>
<feature type="transmembrane region" description="Helical" evidence="9">
    <location>
        <begin position="6"/>
        <end position="22"/>
    </location>
</feature>
<evidence type="ECO:0000256" key="2">
    <source>
        <dbReference type="ARBA" id="ARBA00008472"/>
    </source>
</evidence>
<proteinExistence type="inferred from homology"/>
<protein>
    <recommendedName>
        <fullName evidence="3 9">NADH-ubiquinone oxidoreductase chain 3</fullName>
        <ecNumber evidence="9">7.1.1.2</ecNumber>
    </recommendedName>
</protein>
<dbReference type="EMBL" id="KC862316">
    <property type="protein sequence ID" value="AGL95077.1"/>
    <property type="molecule type" value="Genomic_DNA"/>
</dbReference>
<gene>
    <name evidence="10" type="primary">ND3</name>
</gene>
<comment type="similarity">
    <text evidence="2 9">Belongs to the complex I subunit 3 family.</text>
</comment>
<comment type="subcellular location">
    <subcellularLocation>
        <location evidence="1">Membrane</location>
    </subcellularLocation>
    <subcellularLocation>
        <location evidence="9">Mitochondrion membrane</location>
        <topology evidence="9">Multi-pass membrane protein</topology>
    </subcellularLocation>
</comment>
<keyword evidence="9" id="KW-0249">Electron transport</keyword>
<sequence length="114" mass="13171">MILIIVLSMGWSVILIILNSTISKKKIMEREAPSAFECGFEPKSSARMPFSLRFYLIASIFLIFDVEIVLLIPVPIIYNISNILVLTMLTWFFISILMIGLYHEWNQGALEWDK</sequence>
<dbReference type="GO" id="GO:0008137">
    <property type="term" value="F:NADH dehydrogenase (ubiquinone) activity"/>
    <property type="evidence" value="ECO:0007669"/>
    <property type="project" value="UniProtKB-UniRule"/>
</dbReference>
<keyword evidence="9" id="KW-0830">Ubiquinone</keyword>
<dbReference type="CTD" id="4537"/>
<evidence type="ECO:0000256" key="8">
    <source>
        <dbReference type="ARBA" id="ARBA00049551"/>
    </source>
</evidence>
<comment type="function">
    <text evidence="9">Core subunit of the mitochondrial membrane respiratory chain NADH dehydrogenase (Complex I) which catalyzes electron transfer from NADH through the respiratory chain, using ubiquinone as an electron acceptor. Essential for the catalytic activity of complex I.</text>
</comment>
<dbReference type="Pfam" id="PF00507">
    <property type="entry name" value="Oxidored_q4"/>
    <property type="match status" value="1"/>
</dbReference>
<name>A0A059PIL8_9HEXA</name>
<dbReference type="PANTHER" id="PTHR11058:SF9">
    <property type="entry name" value="NADH-UBIQUINONE OXIDOREDUCTASE CHAIN 3"/>
    <property type="match status" value="1"/>
</dbReference>
<evidence type="ECO:0000313" key="10">
    <source>
        <dbReference type="EMBL" id="AGL95077.1"/>
    </source>
</evidence>
<comment type="catalytic activity">
    <reaction evidence="8 9">
        <text>a ubiquinone + NADH + 5 H(+)(in) = a ubiquinol + NAD(+) + 4 H(+)(out)</text>
        <dbReference type="Rhea" id="RHEA:29091"/>
        <dbReference type="Rhea" id="RHEA-COMP:9565"/>
        <dbReference type="Rhea" id="RHEA-COMP:9566"/>
        <dbReference type="ChEBI" id="CHEBI:15378"/>
        <dbReference type="ChEBI" id="CHEBI:16389"/>
        <dbReference type="ChEBI" id="CHEBI:17976"/>
        <dbReference type="ChEBI" id="CHEBI:57540"/>
        <dbReference type="ChEBI" id="CHEBI:57945"/>
        <dbReference type="EC" id="7.1.1.2"/>
    </reaction>
</comment>
<reference evidence="10" key="1">
    <citation type="submission" date="2013-04" db="EMBL/GenBank/DDBJ databases">
        <title>Mitogenomic phylogeny of springtail lineages and the description of the mitochondrial genome for the antarctic species Folsomotoma octooculata (Hexapoda; Collembola).</title>
        <authorList>
            <person name="Carapelli A."/>
            <person name="Convey P."/>
            <person name="Nardi F."/>
            <person name="Convey"/>
            <person name="Frati F."/>
        </authorList>
    </citation>
    <scope>NUCLEOTIDE SEQUENCE</scope>
</reference>
<evidence type="ECO:0000256" key="4">
    <source>
        <dbReference type="ARBA" id="ARBA00022448"/>
    </source>
</evidence>
<accession>A0A059PIL8</accession>
<evidence type="ECO:0000256" key="9">
    <source>
        <dbReference type="RuleBase" id="RU003640"/>
    </source>
</evidence>
<keyword evidence="9" id="KW-0520">NAD</keyword>
<evidence type="ECO:0000256" key="5">
    <source>
        <dbReference type="ARBA" id="ARBA00022692"/>
    </source>
</evidence>
<keyword evidence="7 9" id="KW-0472">Membrane</keyword>
<evidence type="ECO:0000256" key="7">
    <source>
        <dbReference type="ARBA" id="ARBA00023136"/>
    </source>
</evidence>
<keyword evidence="9" id="KW-1278">Translocase</keyword>
<dbReference type="PANTHER" id="PTHR11058">
    <property type="entry name" value="NADH-UBIQUINONE OXIDOREDUCTASE CHAIN 3"/>
    <property type="match status" value="1"/>
</dbReference>
<dbReference type="AlphaFoldDB" id="A0A059PIL8"/>
<feature type="transmembrane region" description="Helical" evidence="9">
    <location>
        <begin position="54"/>
        <end position="77"/>
    </location>
</feature>
<evidence type="ECO:0000256" key="6">
    <source>
        <dbReference type="ARBA" id="ARBA00022989"/>
    </source>
</evidence>
<dbReference type="Gene3D" id="1.20.58.1610">
    <property type="entry name" value="NADH:ubiquinone/plastoquinone oxidoreductase, chain 3"/>
    <property type="match status" value="1"/>
</dbReference>
<keyword evidence="5 9" id="KW-0812">Transmembrane</keyword>
<keyword evidence="6 9" id="KW-1133">Transmembrane helix</keyword>
<dbReference type="RefSeq" id="YP_009032777.1">
    <property type="nucleotide sequence ID" value="NC_024155.1"/>
</dbReference>
<feature type="transmembrane region" description="Helical" evidence="9">
    <location>
        <begin position="83"/>
        <end position="102"/>
    </location>
</feature>
<dbReference type="GeneID" id="19522656"/>
<geneLocation type="mitochondrion" evidence="10"/>
<dbReference type="InterPro" id="IPR038430">
    <property type="entry name" value="NDAH_ubi_oxred_su3_sf"/>
</dbReference>
<keyword evidence="9 10" id="KW-0496">Mitochondrion</keyword>
<keyword evidence="9" id="KW-0679">Respiratory chain</keyword>